<protein>
    <submittedName>
        <fullName evidence="3">Uncharacterized protein</fullName>
    </submittedName>
</protein>
<feature type="compositionally biased region" description="Polar residues" evidence="2">
    <location>
        <begin position="213"/>
        <end position="224"/>
    </location>
</feature>
<dbReference type="AlphaFoldDB" id="A0A8H7PRH9"/>
<feature type="region of interest" description="Disordered" evidence="2">
    <location>
        <begin position="128"/>
        <end position="155"/>
    </location>
</feature>
<feature type="coiled-coil region" evidence="1">
    <location>
        <begin position="86"/>
        <end position="113"/>
    </location>
</feature>
<evidence type="ECO:0000313" key="4">
    <source>
        <dbReference type="Proteomes" id="UP000654370"/>
    </source>
</evidence>
<accession>A0A8H7PRH9</accession>
<organism evidence="3 4">
    <name type="scientific">Mortierella isabellina</name>
    <name type="common">Filamentous fungus</name>
    <name type="synonym">Umbelopsis isabellina</name>
    <dbReference type="NCBI Taxonomy" id="91625"/>
    <lineage>
        <taxon>Eukaryota</taxon>
        <taxon>Fungi</taxon>
        <taxon>Fungi incertae sedis</taxon>
        <taxon>Mucoromycota</taxon>
        <taxon>Mucoromycotina</taxon>
        <taxon>Umbelopsidomycetes</taxon>
        <taxon>Umbelopsidales</taxon>
        <taxon>Umbelopsidaceae</taxon>
        <taxon>Umbelopsis</taxon>
    </lineage>
</organism>
<sequence length="224" mass="24085">MSHLEVQKALFSIFVVRRETLACPTCAEVGSLMGVEPSPTSAAAVLCSSCSAPTTMEELQVRLPEGKTETRENTSLPTTDNTSEVIAVLRAELKTLQEALAQMTAMYELLMAQVIGDRGKKGNISFPLPAPTKLPSQTLPRKQQTPRKPASATPLHKFTFQAPTLVPTSVSVTNPPSATWAERTKVHLPARKKPSTARSIAADVRVFKEDNGPMSTSTSRATVG</sequence>
<feature type="region of interest" description="Disordered" evidence="2">
    <location>
        <begin position="205"/>
        <end position="224"/>
    </location>
</feature>
<name>A0A8H7PRH9_MORIS</name>
<keyword evidence="4" id="KW-1185">Reference proteome</keyword>
<keyword evidence="1" id="KW-0175">Coiled coil</keyword>
<reference evidence="3" key="1">
    <citation type="submission" date="2020-12" db="EMBL/GenBank/DDBJ databases">
        <title>Metabolic potential, ecology and presence of endohyphal bacteria is reflected in genomic diversity of Mucoromycotina.</title>
        <authorList>
            <person name="Muszewska A."/>
            <person name="Okrasinska A."/>
            <person name="Steczkiewicz K."/>
            <person name="Drgas O."/>
            <person name="Orlowska M."/>
            <person name="Perlinska-Lenart U."/>
            <person name="Aleksandrzak-Piekarczyk T."/>
            <person name="Szatraj K."/>
            <person name="Zielenkiewicz U."/>
            <person name="Pilsyk S."/>
            <person name="Malc E."/>
            <person name="Mieczkowski P."/>
            <person name="Kruszewska J.S."/>
            <person name="Biernat P."/>
            <person name="Pawlowska J."/>
        </authorList>
    </citation>
    <scope>NUCLEOTIDE SEQUENCE</scope>
    <source>
        <strain evidence="3">WA0000067209</strain>
    </source>
</reference>
<comment type="caution">
    <text evidence="3">The sequence shown here is derived from an EMBL/GenBank/DDBJ whole genome shotgun (WGS) entry which is preliminary data.</text>
</comment>
<evidence type="ECO:0000256" key="1">
    <source>
        <dbReference type="SAM" id="Coils"/>
    </source>
</evidence>
<feature type="compositionally biased region" description="Polar residues" evidence="2">
    <location>
        <begin position="134"/>
        <end position="143"/>
    </location>
</feature>
<gene>
    <name evidence="3" type="ORF">INT43_001784</name>
</gene>
<dbReference type="Proteomes" id="UP000654370">
    <property type="component" value="Unassembled WGS sequence"/>
</dbReference>
<evidence type="ECO:0000313" key="3">
    <source>
        <dbReference type="EMBL" id="KAG2178937.1"/>
    </source>
</evidence>
<dbReference type="EMBL" id="JAEPQZ010000007">
    <property type="protein sequence ID" value="KAG2178937.1"/>
    <property type="molecule type" value="Genomic_DNA"/>
</dbReference>
<evidence type="ECO:0000256" key="2">
    <source>
        <dbReference type="SAM" id="MobiDB-lite"/>
    </source>
</evidence>
<proteinExistence type="predicted"/>